<protein>
    <submittedName>
        <fullName evidence="1">Uncharacterized protein</fullName>
    </submittedName>
</protein>
<keyword evidence="2" id="KW-1185">Reference proteome</keyword>
<gene>
    <name evidence="1" type="ORF">PIB30_052251</name>
</gene>
<accession>A0ABU6UHK8</accession>
<evidence type="ECO:0000313" key="1">
    <source>
        <dbReference type="EMBL" id="MED6160534.1"/>
    </source>
</evidence>
<evidence type="ECO:0000313" key="2">
    <source>
        <dbReference type="Proteomes" id="UP001341840"/>
    </source>
</evidence>
<sequence>MDTHRPLPLHVSLFRVHSEVSSRPPRPMFLAASSTFITTNTKLSNTKAEEAKFTIDKSYTSLKSLVLSCDAEAGAVSGAIFDAAMHCAGFDAVCGAALLTVWLVGCARSDAMLAAVRGSFISLFSRVRLLPESGVGLKKWRA</sequence>
<name>A0ABU6UHK8_9FABA</name>
<proteinExistence type="predicted"/>
<reference evidence="1 2" key="1">
    <citation type="journal article" date="2023" name="Plants (Basel)">
        <title>Bridging the Gap: Combining Genomics and Transcriptomics Approaches to Understand Stylosanthes scabra, an Orphan Legume from the Brazilian Caatinga.</title>
        <authorList>
            <person name="Ferreira-Neto J.R.C."/>
            <person name="da Silva M.D."/>
            <person name="Binneck E."/>
            <person name="de Melo N.F."/>
            <person name="da Silva R.H."/>
            <person name="de Melo A.L.T.M."/>
            <person name="Pandolfi V."/>
            <person name="Bustamante F.O."/>
            <person name="Brasileiro-Vidal A.C."/>
            <person name="Benko-Iseppon A.M."/>
        </authorList>
    </citation>
    <scope>NUCLEOTIDE SEQUENCE [LARGE SCALE GENOMIC DNA]</scope>
    <source>
        <tissue evidence="1">Leaves</tissue>
    </source>
</reference>
<dbReference type="Proteomes" id="UP001341840">
    <property type="component" value="Unassembled WGS sequence"/>
</dbReference>
<dbReference type="EMBL" id="JASCZI010121206">
    <property type="protein sequence ID" value="MED6160534.1"/>
    <property type="molecule type" value="Genomic_DNA"/>
</dbReference>
<organism evidence="1 2">
    <name type="scientific">Stylosanthes scabra</name>
    <dbReference type="NCBI Taxonomy" id="79078"/>
    <lineage>
        <taxon>Eukaryota</taxon>
        <taxon>Viridiplantae</taxon>
        <taxon>Streptophyta</taxon>
        <taxon>Embryophyta</taxon>
        <taxon>Tracheophyta</taxon>
        <taxon>Spermatophyta</taxon>
        <taxon>Magnoliopsida</taxon>
        <taxon>eudicotyledons</taxon>
        <taxon>Gunneridae</taxon>
        <taxon>Pentapetalae</taxon>
        <taxon>rosids</taxon>
        <taxon>fabids</taxon>
        <taxon>Fabales</taxon>
        <taxon>Fabaceae</taxon>
        <taxon>Papilionoideae</taxon>
        <taxon>50 kb inversion clade</taxon>
        <taxon>dalbergioids sensu lato</taxon>
        <taxon>Dalbergieae</taxon>
        <taxon>Pterocarpus clade</taxon>
        <taxon>Stylosanthes</taxon>
    </lineage>
</organism>
<comment type="caution">
    <text evidence="1">The sequence shown here is derived from an EMBL/GenBank/DDBJ whole genome shotgun (WGS) entry which is preliminary data.</text>
</comment>